<dbReference type="InterPro" id="IPR011342">
    <property type="entry name" value="Shikimate_DH"/>
</dbReference>
<evidence type="ECO:0000313" key="10">
    <source>
        <dbReference type="Proteomes" id="UP000000845"/>
    </source>
</evidence>
<feature type="binding site" evidence="7">
    <location>
        <position position="210"/>
    </location>
    <ligand>
        <name>NADP(+)</name>
        <dbReference type="ChEBI" id="CHEBI:58349"/>
    </ligand>
</feature>
<dbReference type="HOGENOM" id="CLU_044063_4_1_0"/>
<dbReference type="CDD" id="cd01065">
    <property type="entry name" value="NAD_bind_Shikimate_DH"/>
    <property type="match status" value="1"/>
</dbReference>
<dbReference type="NCBIfam" id="TIGR00507">
    <property type="entry name" value="aroE"/>
    <property type="match status" value="1"/>
</dbReference>
<dbReference type="SUPFAM" id="SSF53223">
    <property type="entry name" value="Aminoacid dehydrogenase-like, N-terminal domain"/>
    <property type="match status" value="1"/>
</dbReference>
<dbReference type="PANTHER" id="PTHR21089:SF1">
    <property type="entry name" value="BIFUNCTIONAL 3-DEHYDROQUINATE DEHYDRATASE_SHIKIMATE DEHYDROGENASE, CHLOROPLASTIC"/>
    <property type="match status" value="1"/>
</dbReference>
<dbReference type="eggNOG" id="COG0169">
    <property type="taxonomic scope" value="Bacteria"/>
</dbReference>
<dbReference type="GO" id="GO:0004764">
    <property type="term" value="F:shikimate 3-dehydrogenase (NADP+) activity"/>
    <property type="evidence" value="ECO:0007669"/>
    <property type="project" value="UniProtKB-UniRule"/>
</dbReference>
<evidence type="ECO:0000256" key="1">
    <source>
        <dbReference type="ARBA" id="ARBA00004871"/>
    </source>
</evidence>
<dbReference type="EMBL" id="CP001739">
    <property type="protein sequence ID" value="ACZ09226.1"/>
    <property type="molecule type" value="Genomic_DNA"/>
</dbReference>
<evidence type="ECO:0000256" key="3">
    <source>
        <dbReference type="ARBA" id="ARBA00022605"/>
    </source>
</evidence>
<dbReference type="KEGG" id="str:Sterm_2373"/>
<organism evidence="9 10">
    <name type="scientific">Sebaldella termitidis (strain ATCC 33386 / NCTC 11300)</name>
    <dbReference type="NCBI Taxonomy" id="526218"/>
    <lineage>
        <taxon>Bacteria</taxon>
        <taxon>Fusobacteriati</taxon>
        <taxon>Fusobacteriota</taxon>
        <taxon>Fusobacteriia</taxon>
        <taxon>Fusobacteriales</taxon>
        <taxon>Leptotrichiaceae</taxon>
        <taxon>Sebaldella</taxon>
    </lineage>
</organism>
<feature type="binding site" evidence="7">
    <location>
        <position position="101"/>
    </location>
    <ligand>
        <name>shikimate</name>
        <dbReference type="ChEBI" id="CHEBI:36208"/>
    </ligand>
</feature>
<name>D1AL83_SEBTE</name>
<dbReference type="SUPFAM" id="SSF51735">
    <property type="entry name" value="NAD(P)-binding Rossmann-fold domains"/>
    <property type="match status" value="1"/>
</dbReference>
<feature type="binding site" evidence="7">
    <location>
        <position position="240"/>
    </location>
    <ligand>
        <name>shikimate</name>
        <dbReference type="ChEBI" id="CHEBI:36208"/>
    </ligand>
</feature>
<evidence type="ECO:0000256" key="2">
    <source>
        <dbReference type="ARBA" id="ARBA00012962"/>
    </source>
</evidence>
<comment type="similarity">
    <text evidence="7">Belongs to the shikimate dehydrogenase family.</text>
</comment>
<evidence type="ECO:0000256" key="4">
    <source>
        <dbReference type="ARBA" id="ARBA00022857"/>
    </source>
</evidence>
<dbReference type="Pfam" id="PF08501">
    <property type="entry name" value="Shikimate_dh_N"/>
    <property type="match status" value="1"/>
</dbReference>
<dbReference type="Gene3D" id="3.40.50.10860">
    <property type="entry name" value="Leucine Dehydrogenase, chain A, domain 1"/>
    <property type="match status" value="1"/>
</dbReference>
<feature type="binding site" evidence="7">
    <location>
        <position position="212"/>
    </location>
    <ligand>
        <name>shikimate</name>
        <dbReference type="ChEBI" id="CHEBI:36208"/>
    </ligand>
</feature>
<dbReference type="GO" id="GO:0009073">
    <property type="term" value="P:aromatic amino acid family biosynthetic process"/>
    <property type="evidence" value="ECO:0007669"/>
    <property type="project" value="UniProtKB-KW"/>
</dbReference>
<dbReference type="Gene3D" id="3.40.50.720">
    <property type="entry name" value="NAD(P)-binding Rossmann-like Domain"/>
    <property type="match status" value="1"/>
</dbReference>
<dbReference type="GO" id="GO:0019632">
    <property type="term" value="P:shikimate metabolic process"/>
    <property type="evidence" value="ECO:0007669"/>
    <property type="project" value="InterPro"/>
</dbReference>
<dbReference type="InterPro" id="IPR013708">
    <property type="entry name" value="Shikimate_DH-bd_N"/>
</dbReference>
<evidence type="ECO:0000256" key="7">
    <source>
        <dbReference type="HAMAP-Rule" id="MF_00222"/>
    </source>
</evidence>
<keyword evidence="10" id="KW-1185">Reference proteome</keyword>
<reference evidence="10" key="1">
    <citation type="submission" date="2009-09" db="EMBL/GenBank/DDBJ databases">
        <title>The complete chromosome of Sebaldella termitidis ATCC 33386.</title>
        <authorList>
            <consortium name="US DOE Joint Genome Institute (JGI-PGF)"/>
            <person name="Lucas S."/>
            <person name="Copeland A."/>
            <person name="Lapidus A."/>
            <person name="Glavina del Rio T."/>
            <person name="Dalin E."/>
            <person name="Tice H."/>
            <person name="Bruce D."/>
            <person name="Goodwin L."/>
            <person name="Pitluck S."/>
            <person name="Kyrpides N."/>
            <person name="Mavromatis K."/>
            <person name="Ivanova N."/>
            <person name="Mikhailova N."/>
            <person name="Sims D."/>
            <person name="Meincke L."/>
            <person name="Brettin T."/>
            <person name="Detter J.C."/>
            <person name="Han C."/>
            <person name="Larimer F."/>
            <person name="Land M."/>
            <person name="Hauser L."/>
            <person name="Markowitz V."/>
            <person name="Cheng J.F."/>
            <person name="Hugenholtz P."/>
            <person name="Woyke T."/>
            <person name="Wu D."/>
            <person name="Eisen J.A."/>
        </authorList>
    </citation>
    <scope>NUCLEOTIDE SEQUENCE [LARGE SCALE GENOMIC DNA]</scope>
    <source>
        <strain evidence="10">ATCC 33386 / NCTC 11300</strain>
    </source>
</reference>
<comment type="function">
    <text evidence="7">Involved in the biosynthesis of the chorismate, which leads to the biosynthesis of aromatic amino acids. Catalyzes the reversible NADPH linked reduction of 3-dehydroshikimate (DHSA) to yield shikimate (SA).</text>
</comment>
<keyword evidence="4 7" id="KW-0521">NADP</keyword>
<dbReference type="HAMAP" id="MF_00222">
    <property type="entry name" value="Shikimate_DH_AroE"/>
    <property type="match status" value="1"/>
</dbReference>
<comment type="pathway">
    <text evidence="1 7">Metabolic intermediate biosynthesis; chorismate biosynthesis; chorismate from D-erythrose 4-phosphate and phosphoenolpyruvate: step 4/7.</text>
</comment>
<keyword evidence="3 7" id="KW-0028">Amino-acid biosynthesis</keyword>
<dbReference type="GO" id="GO:0005829">
    <property type="term" value="C:cytosol"/>
    <property type="evidence" value="ECO:0007669"/>
    <property type="project" value="TreeGrafter"/>
</dbReference>
<feature type="binding site" evidence="7">
    <location>
        <begin position="14"/>
        <end position="16"/>
    </location>
    <ligand>
        <name>shikimate</name>
        <dbReference type="ChEBI" id="CHEBI:36208"/>
    </ligand>
</feature>
<gene>
    <name evidence="7" type="primary">aroE</name>
    <name evidence="9" type="ordered locus">Sterm_2373</name>
</gene>
<dbReference type="PANTHER" id="PTHR21089">
    <property type="entry name" value="SHIKIMATE DEHYDROGENASE"/>
    <property type="match status" value="1"/>
</dbReference>
<evidence type="ECO:0000256" key="5">
    <source>
        <dbReference type="ARBA" id="ARBA00023002"/>
    </source>
</evidence>
<accession>D1AL83</accession>
<comment type="catalytic activity">
    <reaction evidence="7">
        <text>shikimate + NADP(+) = 3-dehydroshikimate + NADPH + H(+)</text>
        <dbReference type="Rhea" id="RHEA:17737"/>
        <dbReference type="ChEBI" id="CHEBI:15378"/>
        <dbReference type="ChEBI" id="CHEBI:16630"/>
        <dbReference type="ChEBI" id="CHEBI:36208"/>
        <dbReference type="ChEBI" id="CHEBI:57783"/>
        <dbReference type="ChEBI" id="CHEBI:58349"/>
        <dbReference type="EC" id="1.1.1.25"/>
    </reaction>
</comment>
<keyword evidence="6 7" id="KW-0057">Aromatic amino acid biosynthesis</keyword>
<evidence type="ECO:0000256" key="6">
    <source>
        <dbReference type="ARBA" id="ARBA00023141"/>
    </source>
</evidence>
<sequence length="271" mass="30798">MEKFGLLGEQLGHSFSETIHNLFFQKAGIKGKYELYERKTEDIKELLDEVREGKLKGLNVTIPYKIEVMKYLDTLSKEASAIGAVNTVAYKNGELGGYNTDYYGFWETMKVNNLEVEGKRILILGTGGAAKAIYGTLTALNVDTVYLASIEKDDRFKIRNKDNIINYVDIKNLENIEGIINCTPVGMYPQVDNLPLANDSFIPVKYLIDVIYNPEETALMEKYASMGVKTINGLMMLVVQAVRSEEIWNDMEADEKIIKEIYEDVRKILYK</sequence>
<comment type="subunit">
    <text evidence="7">Homodimer.</text>
</comment>
<evidence type="ECO:0000259" key="8">
    <source>
        <dbReference type="Pfam" id="PF08501"/>
    </source>
</evidence>
<dbReference type="InterPro" id="IPR022893">
    <property type="entry name" value="Shikimate_DH_fam"/>
</dbReference>
<feature type="binding site" evidence="7">
    <location>
        <position position="86"/>
    </location>
    <ligand>
        <name>shikimate</name>
        <dbReference type="ChEBI" id="CHEBI:36208"/>
    </ligand>
</feature>
<protein>
    <recommendedName>
        <fullName evidence="2 7">Shikimate dehydrogenase (NADP(+))</fullName>
        <shortName evidence="7">SDH</shortName>
        <ecNumber evidence="2 7">1.1.1.25</ecNumber>
    </recommendedName>
</protein>
<dbReference type="AlphaFoldDB" id="D1AL83"/>
<keyword evidence="5 7" id="KW-0560">Oxidoreductase</keyword>
<dbReference type="EC" id="1.1.1.25" evidence="2 7"/>
<feature type="binding site" evidence="7">
    <location>
        <position position="61"/>
    </location>
    <ligand>
        <name>shikimate</name>
        <dbReference type="ChEBI" id="CHEBI:36208"/>
    </ligand>
</feature>
<dbReference type="GO" id="GO:0008652">
    <property type="term" value="P:amino acid biosynthetic process"/>
    <property type="evidence" value="ECO:0007669"/>
    <property type="project" value="UniProtKB-KW"/>
</dbReference>
<dbReference type="STRING" id="526218.Sterm_2373"/>
<dbReference type="InterPro" id="IPR036291">
    <property type="entry name" value="NAD(P)-bd_dom_sf"/>
</dbReference>
<dbReference type="InterPro" id="IPR046346">
    <property type="entry name" value="Aminoacid_DH-like_N_sf"/>
</dbReference>
<dbReference type="UniPathway" id="UPA00053">
    <property type="reaction ID" value="UER00087"/>
</dbReference>
<dbReference type="GO" id="GO:0050661">
    <property type="term" value="F:NADP binding"/>
    <property type="evidence" value="ECO:0007669"/>
    <property type="project" value="InterPro"/>
</dbReference>
<dbReference type="GO" id="GO:0009423">
    <property type="term" value="P:chorismate biosynthetic process"/>
    <property type="evidence" value="ECO:0007669"/>
    <property type="project" value="UniProtKB-UniRule"/>
</dbReference>
<reference evidence="9 10" key="2">
    <citation type="journal article" date="2010" name="Stand. Genomic Sci.">
        <title>Complete genome sequence of Sebaldella termitidis type strain (NCTC 11300).</title>
        <authorList>
            <person name="Harmon-Smith M."/>
            <person name="Celia L."/>
            <person name="Chertkov O."/>
            <person name="Lapidus A."/>
            <person name="Copeland A."/>
            <person name="Glavina Del Rio T."/>
            <person name="Nolan M."/>
            <person name="Lucas S."/>
            <person name="Tice H."/>
            <person name="Cheng J.F."/>
            <person name="Han C."/>
            <person name="Detter J.C."/>
            <person name="Bruce D."/>
            <person name="Goodwin L."/>
            <person name="Pitluck S."/>
            <person name="Pati A."/>
            <person name="Liolios K."/>
            <person name="Ivanova N."/>
            <person name="Mavromatis K."/>
            <person name="Mikhailova N."/>
            <person name="Chen A."/>
            <person name="Palaniappan K."/>
            <person name="Land M."/>
            <person name="Hauser L."/>
            <person name="Chang Y.J."/>
            <person name="Jeffries C.D."/>
            <person name="Brettin T."/>
            <person name="Goker M."/>
            <person name="Beck B."/>
            <person name="Bristow J."/>
            <person name="Eisen J.A."/>
            <person name="Markowitz V."/>
            <person name="Hugenholtz P."/>
            <person name="Kyrpides N.C."/>
            <person name="Klenk H.P."/>
            <person name="Chen F."/>
        </authorList>
    </citation>
    <scope>NUCLEOTIDE SEQUENCE [LARGE SCALE GENOMIC DNA]</scope>
    <source>
        <strain evidence="10">ATCC 33386 / NCTC 11300</strain>
    </source>
</reference>
<feature type="domain" description="Shikimate dehydrogenase substrate binding N-terminal" evidence="8">
    <location>
        <begin position="6"/>
        <end position="88"/>
    </location>
</feature>
<comment type="caution">
    <text evidence="7">Lacks conserved residue(s) required for the propagation of feature annotation.</text>
</comment>
<evidence type="ECO:0000313" key="9">
    <source>
        <dbReference type="EMBL" id="ACZ09226.1"/>
    </source>
</evidence>
<feature type="active site" description="Proton acceptor" evidence="7">
    <location>
        <position position="65"/>
    </location>
</feature>
<dbReference type="Proteomes" id="UP000000845">
    <property type="component" value="Chromosome"/>
</dbReference>
<feature type="binding site" evidence="7">
    <location>
        <position position="233"/>
    </location>
    <ligand>
        <name>NADP(+)</name>
        <dbReference type="ChEBI" id="CHEBI:58349"/>
    </ligand>
</feature>
<dbReference type="RefSeq" id="WP_012861820.1">
    <property type="nucleotide sequence ID" value="NC_013517.1"/>
</dbReference>
<proteinExistence type="inferred from homology"/>